<dbReference type="InterPro" id="IPR008258">
    <property type="entry name" value="Transglycosylase_SLT_dom_1"/>
</dbReference>
<feature type="domain" description="Transglycosylase SLT" evidence="2">
    <location>
        <begin position="1099"/>
        <end position="1167"/>
    </location>
</feature>
<dbReference type="CDD" id="cd13402">
    <property type="entry name" value="LT_TF-like"/>
    <property type="match status" value="1"/>
</dbReference>
<dbReference type="SUPFAM" id="SSF53955">
    <property type="entry name" value="Lysozyme-like"/>
    <property type="match status" value="1"/>
</dbReference>
<keyword evidence="5" id="KW-1185">Reference proteome</keyword>
<dbReference type="RefSeq" id="WP_248706314.1">
    <property type="nucleotide sequence ID" value="NZ_CAKOEU010000004.1"/>
</dbReference>
<keyword evidence="1" id="KW-0812">Transmembrane</keyword>
<accession>A0ABN8H990</accession>
<gene>
    <name evidence="4" type="ORF">LMG032447_00915</name>
</gene>
<dbReference type="InterPro" id="IPR013491">
    <property type="entry name" value="Tape_meas_N"/>
</dbReference>
<dbReference type="Proteomes" id="UP000838102">
    <property type="component" value="Unassembled WGS sequence"/>
</dbReference>
<name>A0ABN8H990_9LACO</name>
<dbReference type="NCBIfam" id="TIGR02675">
    <property type="entry name" value="tape_meas_nterm"/>
    <property type="match status" value="1"/>
</dbReference>
<protein>
    <recommendedName>
        <fullName evidence="6">Tape measure protein</fullName>
    </recommendedName>
</protein>
<evidence type="ECO:0000313" key="4">
    <source>
        <dbReference type="EMBL" id="CAH1854699.1"/>
    </source>
</evidence>
<dbReference type="PANTHER" id="PTHR37813:SF1">
    <property type="entry name" value="FELS-2 PROPHAGE PROTEIN"/>
    <property type="match status" value="1"/>
</dbReference>
<evidence type="ECO:0000259" key="3">
    <source>
        <dbReference type="Pfam" id="PF20155"/>
    </source>
</evidence>
<dbReference type="Gene3D" id="1.20.120.20">
    <property type="entry name" value="Apolipoprotein"/>
    <property type="match status" value="1"/>
</dbReference>
<dbReference type="InterPro" id="IPR023346">
    <property type="entry name" value="Lysozyme-like_dom_sf"/>
</dbReference>
<feature type="transmembrane region" description="Helical" evidence="1">
    <location>
        <begin position="649"/>
        <end position="669"/>
    </location>
</feature>
<evidence type="ECO:0000256" key="1">
    <source>
        <dbReference type="SAM" id="Phobius"/>
    </source>
</evidence>
<feature type="transmembrane region" description="Helical" evidence="1">
    <location>
        <begin position="566"/>
        <end position="582"/>
    </location>
</feature>
<organism evidence="4 5">
    <name type="scientific">Convivina praedatoris</name>
    <dbReference type="NCBI Taxonomy" id="2880963"/>
    <lineage>
        <taxon>Bacteria</taxon>
        <taxon>Bacillati</taxon>
        <taxon>Bacillota</taxon>
        <taxon>Bacilli</taxon>
        <taxon>Lactobacillales</taxon>
        <taxon>Lactobacillaceae</taxon>
        <taxon>Convivina</taxon>
    </lineage>
</organism>
<evidence type="ECO:0000259" key="2">
    <source>
        <dbReference type="Pfam" id="PF01464"/>
    </source>
</evidence>
<comment type="caution">
    <text evidence="4">The sequence shown here is derived from an EMBL/GenBank/DDBJ whole genome shotgun (WGS) entry which is preliminary data.</text>
</comment>
<evidence type="ECO:0000313" key="5">
    <source>
        <dbReference type="Proteomes" id="UP000838102"/>
    </source>
</evidence>
<feature type="transmembrane region" description="Helical" evidence="1">
    <location>
        <begin position="513"/>
        <end position="531"/>
    </location>
</feature>
<keyword evidence="1" id="KW-0472">Membrane</keyword>
<reference evidence="4" key="1">
    <citation type="submission" date="2022-03" db="EMBL/GenBank/DDBJ databases">
        <authorList>
            <person name="Hettiarachchi G."/>
        </authorList>
    </citation>
    <scope>NUCLEOTIDE SEQUENCE</scope>
    <source>
        <strain evidence="4">LMG 32447</strain>
    </source>
</reference>
<dbReference type="Pfam" id="PF01464">
    <property type="entry name" value="SLT"/>
    <property type="match status" value="1"/>
</dbReference>
<dbReference type="PANTHER" id="PTHR37813">
    <property type="entry name" value="FELS-2 PROPHAGE PROTEIN"/>
    <property type="match status" value="1"/>
</dbReference>
<feature type="domain" description="Tape measure protein N-terminal" evidence="3">
    <location>
        <begin position="161"/>
        <end position="354"/>
    </location>
</feature>
<dbReference type="Pfam" id="PF20155">
    <property type="entry name" value="TMP_3"/>
    <property type="match status" value="1"/>
</dbReference>
<proteinExistence type="predicted"/>
<evidence type="ECO:0008006" key="6">
    <source>
        <dbReference type="Google" id="ProtNLM"/>
    </source>
</evidence>
<sequence>MADGSITIDFLLNDQTGPQFDKFKQKAADSGAEGYKSAKKPFDEPIVAKLDVQAKKQGIENFKQLLNELPKKQQTELLARAEKGEVIDFNKELRKIPSKVASQVELNDNASPKMRNIQQEAVNTEKKFGTLKEVIQGTFIGNMAFKAFDVGIGLIKGSLDGAISRVDTLNNSTRAYENMGVKAEDAAQANKDLQKAIDGLPTSLDEAVKGQQLLTASMNNDIGGATKVFRAINDSILGFGGNANQVNEAVIQLSQSFSNGKVDAATWNSMINAGMGPALNSLAKIMGKTAGELKDGMSTGKISAKDFQDALVQLDQKGGGGMASLQKIAKDSTGGIQTSMANMKTAFTRVLANMLDGLQKSGLSKAFDSLTSAIKGTANPMEEAGKAAGGLLKFLMELIGPLVKITDAFVGAAWGVFYDAISGISKAFSELAKGLKITGDNGNPVVNVLKEISKHTDVIKTLGTIAGIAAASFGAYKLAVFAIEAPMKAWSLATKAVTGAQWLLNAAMDANPIGLAVMAIVAIGLALYEAYKHFKPFREAVDGFAKFAVKAFNSVVDFFKNDWKEILLFIVNPIAGGFALLYKHNTGFKKFVDGLVKDAKKAFSNIGKAIGSGASAVGKFFSGLTKGFVKGWNTFTKFFGNLAKGIGTVLLYGLLLAVGVVVLFGKALLKAFEPVFKPIAKLVTSAFKAISKVISNWFKTTQKAWKAGWKVITDVFTSVWNGLVKFFTPIIKWLGKAIDNEIKGIQKGWDLIWNTITNLFKSIWNGLVKFFKPIIEWFGDVINDTVKAIQKTWDNVWNAISSFFGGIWKWITKTGSDAINGIHDTISSVLDSIGKVWNNMWRSFSDFFGSIWKDIKGFASDGMNGVLDIINAGVDAIDSVWKFFTGHETSIHHLGHVKFASGGMVGGEDGQMAMINDGGGSNWKELLQFPNGELKMSNQRNHVLPLPKGTRVYNGEETKQIMGMAGIQKYANGGVVGGLIDWGKGALNNVSSWIGDKFEAVTSFLKDPLKNVVNMITKATDGMYSGLHNFGDMAHGVWDNLYNPIADWFKKGLEEVKKSMSRSAPGGAGVERWRSQVVDALKENGMSTESWAVDKIMRQIATESNGDETVTQGGYTDINTITGDLAKGLMQTISSTFNAYAFPGHGNIFNGYDNLLAAINYIKHTYGPDMPSIGEGHGYANGGRTHGIGVVGEVPGEDEWVTNPNRPSADRTIIGSIKETAAKQPNSFSAKLAKVVDNVKSGMNGLGGQPIIAGVNSKHPNNGGVDLSGDVNLTVELDSGQIAQATYPKIKMLQNQDIQLKAQARGSIYGNY</sequence>
<keyword evidence="1" id="KW-1133">Transmembrane helix</keyword>
<dbReference type="EMBL" id="CAKOEU010000004">
    <property type="protein sequence ID" value="CAH1854699.1"/>
    <property type="molecule type" value="Genomic_DNA"/>
</dbReference>